<dbReference type="UniPathway" id="UPA00391"/>
<organism evidence="7 8">
    <name type="scientific">Simiduia aestuariiviva</name>
    <dbReference type="NCBI Taxonomy" id="1510459"/>
    <lineage>
        <taxon>Bacteria</taxon>
        <taxon>Pseudomonadati</taxon>
        <taxon>Pseudomonadota</taxon>
        <taxon>Gammaproteobacteria</taxon>
        <taxon>Cellvibrionales</taxon>
        <taxon>Cellvibrionaceae</taxon>
        <taxon>Simiduia</taxon>
    </lineage>
</organism>
<keyword evidence="8" id="KW-1185">Reference proteome</keyword>
<dbReference type="SUPFAM" id="SSF55620">
    <property type="entry name" value="Tetrahydrobiopterin biosynthesis enzymes-like"/>
    <property type="match status" value="2"/>
</dbReference>
<sequence length="279" mass="31402">MLLFVDNLINVDFSYLHPERGMLGETWLASTALDGALDAQGMVCDFGDVKKRIRHFLDTSIDHCLLVPALSANLTLIEQGEDIELTWHYSNGRTLRCRSPKQAIILIDTTEITRDSVARWCVDQLKPQFAASIASLTLSFAEESIDGAFYHYSHGLKKHGGNCQRIAHGHRSRIGIWRNGARDHALEQNWANRWQDIYLGSDEDLVAEGELLKFKYRSQQGDFELDMPASQCYMLDTDTTVEWLATHIANTLAHECPGDTIKVQAFEGLHKGAIVESKV</sequence>
<evidence type="ECO:0000256" key="4">
    <source>
        <dbReference type="ARBA" id="ARBA00018141"/>
    </source>
</evidence>
<evidence type="ECO:0000256" key="3">
    <source>
        <dbReference type="ARBA" id="ARBA00012982"/>
    </source>
</evidence>
<protein>
    <recommendedName>
        <fullName evidence="4">6-carboxy-5,6,7,8-tetrahydropterin synthase</fullName>
        <ecNumber evidence="3">4.1.2.50</ecNumber>
    </recommendedName>
    <alternativeName>
        <fullName evidence="5">Queuosine biosynthesis protein QueD</fullName>
    </alternativeName>
</protein>
<evidence type="ECO:0000313" key="8">
    <source>
        <dbReference type="Proteomes" id="UP000559987"/>
    </source>
</evidence>
<dbReference type="InterPro" id="IPR038418">
    <property type="entry name" value="6-PTP_synth/QueD_sf"/>
</dbReference>
<dbReference type="EMBL" id="JACHXZ010000002">
    <property type="protein sequence ID" value="MBB3168020.1"/>
    <property type="molecule type" value="Genomic_DNA"/>
</dbReference>
<dbReference type="AlphaFoldDB" id="A0A839UNA4"/>
<dbReference type="RefSeq" id="WP_183909362.1">
    <property type="nucleotide sequence ID" value="NZ_JACHXZ010000002.1"/>
</dbReference>
<dbReference type="GO" id="GO:0070497">
    <property type="term" value="F:6-carboxytetrahydropterin synthase activity"/>
    <property type="evidence" value="ECO:0007669"/>
    <property type="project" value="UniProtKB-EC"/>
</dbReference>
<reference evidence="7 8" key="1">
    <citation type="submission" date="2020-08" db="EMBL/GenBank/DDBJ databases">
        <title>Genomic Encyclopedia of Type Strains, Phase III (KMG-III): the genomes of soil and plant-associated and newly described type strains.</title>
        <authorList>
            <person name="Whitman W."/>
        </authorList>
    </citation>
    <scope>NUCLEOTIDE SEQUENCE [LARGE SCALE GENOMIC DNA]</scope>
    <source>
        <strain evidence="7 8">CECT 8571</strain>
    </source>
</reference>
<dbReference type="Proteomes" id="UP000559987">
    <property type="component" value="Unassembled WGS sequence"/>
</dbReference>
<comment type="catalytic activity">
    <reaction evidence="6">
        <text>7,8-dihydroneopterin 3'-triphosphate + H2O = 6-carboxy-5,6,7,8-tetrahydropterin + triphosphate + acetaldehyde + 2 H(+)</text>
        <dbReference type="Rhea" id="RHEA:27966"/>
        <dbReference type="ChEBI" id="CHEBI:15343"/>
        <dbReference type="ChEBI" id="CHEBI:15377"/>
        <dbReference type="ChEBI" id="CHEBI:15378"/>
        <dbReference type="ChEBI" id="CHEBI:18036"/>
        <dbReference type="ChEBI" id="CHEBI:58462"/>
        <dbReference type="ChEBI" id="CHEBI:61032"/>
        <dbReference type="EC" id="4.1.2.50"/>
    </reaction>
</comment>
<evidence type="ECO:0000256" key="6">
    <source>
        <dbReference type="ARBA" id="ARBA00048807"/>
    </source>
</evidence>
<accession>A0A839UNA4</accession>
<dbReference type="Pfam" id="PF01242">
    <property type="entry name" value="PTPS"/>
    <property type="match status" value="1"/>
</dbReference>
<name>A0A839UNA4_9GAMM</name>
<dbReference type="Gene3D" id="3.30.479.10">
    <property type="entry name" value="6-pyruvoyl tetrahydropterin synthase/QueD"/>
    <property type="match status" value="2"/>
</dbReference>
<evidence type="ECO:0000256" key="2">
    <source>
        <dbReference type="ARBA" id="ARBA00008900"/>
    </source>
</evidence>
<comment type="caution">
    <text evidence="7">The sequence shown here is derived from an EMBL/GenBank/DDBJ whole genome shotgun (WGS) entry which is preliminary data.</text>
</comment>
<gene>
    <name evidence="7" type="ORF">FHS30_001204</name>
</gene>
<evidence type="ECO:0000313" key="7">
    <source>
        <dbReference type="EMBL" id="MBB3168020.1"/>
    </source>
</evidence>
<dbReference type="EC" id="4.1.2.50" evidence="3"/>
<dbReference type="InterPro" id="IPR007115">
    <property type="entry name" value="6-PTP_synth/QueD"/>
</dbReference>
<evidence type="ECO:0000256" key="5">
    <source>
        <dbReference type="ARBA" id="ARBA00031449"/>
    </source>
</evidence>
<evidence type="ECO:0000256" key="1">
    <source>
        <dbReference type="ARBA" id="ARBA00005061"/>
    </source>
</evidence>
<comment type="pathway">
    <text evidence="1">Purine metabolism; 7-cyano-7-deazaguanine biosynthesis.</text>
</comment>
<proteinExistence type="inferred from homology"/>
<comment type="similarity">
    <text evidence="2">Belongs to the PTPS family. QueD subfamily.</text>
</comment>